<dbReference type="AlphaFoldDB" id="A0A1L9R8T3"/>
<evidence type="ECO:0000313" key="1">
    <source>
        <dbReference type="EMBL" id="OJJ31326.1"/>
    </source>
</evidence>
<dbReference type="EMBL" id="KV878216">
    <property type="protein sequence ID" value="OJJ31326.1"/>
    <property type="molecule type" value="Genomic_DNA"/>
</dbReference>
<evidence type="ECO:0000313" key="2">
    <source>
        <dbReference type="Proteomes" id="UP000184383"/>
    </source>
</evidence>
<dbReference type="GeneID" id="63747352"/>
<protein>
    <submittedName>
        <fullName evidence="1">Uncharacterized protein</fullName>
    </submittedName>
</protein>
<organism evidence="1 2">
    <name type="scientific">Aspergillus wentii DTO 134E9</name>
    <dbReference type="NCBI Taxonomy" id="1073089"/>
    <lineage>
        <taxon>Eukaryota</taxon>
        <taxon>Fungi</taxon>
        <taxon>Dikarya</taxon>
        <taxon>Ascomycota</taxon>
        <taxon>Pezizomycotina</taxon>
        <taxon>Eurotiomycetes</taxon>
        <taxon>Eurotiomycetidae</taxon>
        <taxon>Eurotiales</taxon>
        <taxon>Aspergillaceae</taxon>
        <taxon>Aspergillus</taxon>
        <taxon>Aspergillus subgen. Cremei</taxon>
    </lineage>
</organism>
<name>A0A1L9R8T3_ASPWE</name>
<gene>
    <name evidence="1" type="ORF">ASPWEDRAFT_176406</name>
</gene>
<dbReference type="RefSeq" id="XP_040685003.1">
    <property type="nucleotide sequence ID" value="XM_040831504.1"/>
</dbReference>
<keyword evidence="2" id="KW-1185">Reference proteome</keyword>
<reference evidence="2" key="1">
    <citation type="journal article" date="2017" name="Genome Biol.">
        <title>Comparative genomics reveals high biological diversity and specific adaptations in the industrially and medically important fungal genus Aspergillus.</title>
        <authorList>
            <person name="de Vries R.P."/>
            <person name="Riley R."/>
            <person name="Wiebenga A."/>
            <person name="Aguilar-Osorio G."/>
            <person name="Amillis S."/>
            <person name="Uchima C.A."/>
            <person name="Anderluh G."/>
            <person name="Asadollahi M."/>
            <person name="Askin M."/>
            <person name="Barry K."/>
            <person name="Battaglia E."/>
            <person name="Bayram O."/>
            <person name="Benocci T."/>
            <person name="Braus-Stromeyer S.A."/>
            <person name="Caldana C."/>
            <person name="Canovas D."/>
            <person name="Cerqueira G.C."/>
            <person name="Chen F."/>
            <person name="Chen W."/>
            <person name="Choi C."/>
            <person name="Clum A."/>
            <person name="Dos Santos R.A."/>
            <person name="Damasio A.R."/>
            <person name="Diallinas G."/>
            <person name="Emri T."/>
            <person name="Fekete E."/>
            <person name="Flipphi M."/>
            <person name="Freyberg S."/>
            <person name="Gallo A."/>
            <person name="Gournas C."/>
            <person name="Habgood R."/>
            <person name="Hainaut M."/>
            <person name="Harispe M.L."/>
            <person name="Henrissat B."/>
            <person name="Hilden K.S."/>
            <person name="Hope R."/>
            <person name="Hossain A."/>
            <person name="Karabika E."/>
            <person name="Karaffa L."/>
            <person name="Karanyi Z."/>
            <person name="Krasevec N."/>
            <person name="Kuo A."/>
            <person name="Kusch H."/>
            <person name="LaButti K."/>
            <person name="Lagendijk E.L."/>
            <person name="Lapidus A."/>
            <person name="Levasseur A."/>
            <person name="Lindquist E."/>
            <person name="Lipzen A."/>
            <person name="Logrieco A.F."/>
            <person name="MacCabe A."/>
            <person name="Maekelae M.R."/>
            <person name="Malavazi I."/>
            <person name="Melin P."/>
            <person name="Meyer V."/>
            <person name="Mielnichuk N."/>
            <person name="Miskei M."/>
            <person name="Molnar A.P."/>
            <person name="Mule G."/>
            <person name="Ngan C.Y."/>
            <person name="Orejas M."/>
            <person name="Orosz E."/>
            <person name="Ouedraogo J.P."/>
            <person name="Overkamp K.M."/>
            <person name="Park H.-S."/>
            <person name="Perrone G."/>
            <person name="Piumi F."/>
            <person name="Punt P.J."/>
            <person name="Ram A.F."/>
            <person name="Ramon A."/>
            <person name="Rauscher S."/>
            <person name="Record E."/>
            <person name="Riano-Pachon D.M."/>
            <person name="Robert V."/>
            <person name="Roehrig J."/>
            <person name="Ruller R."/>
            <person name="Salamov A."/>
            <person name="Salih N.S."/>
            <person name="Samson R.A."/>
            <person name="Sandor E."/>
            <person name="Sanguinetti M."/>
            <person name="Schuetze T."/>
            <person name="Sepcic K."/>
            <person name="Shelest E."/>
            <person name="Sherlock G."/>
            <person name="Sophianopoulou V."/>
            <person name="Squina F.M."/>
            <person name="Sun H."/>
            <person name="Susca A."/>
            <person name="Todd R.B."/>
            <person name="Tsang A."/>
            <person name="Unkles S.E."/>
            <person name="van de Wiele N."/>
            <person name="van Rossen-Uffink D."/>
            <person name="Oliveira J.V."/>
            <person name="Vesth T.C."/>
            <person name="Visser J."/>
            <person name="Yu J.-H."/>
            <person name="Zhou M."/>
            <person name="Andersen M.R."/>
            <person name="Archer D.B."/>
            <person name="Baker S.E."/>
            <person name="Benoit I."/>
            <person name="Brakhage A.A."/>
            <person name="Braus G.H."/>
            <person name="Fischer R."/>
            <person name="Frisvad J.C."/>
            <person name="Goldman G.H."/>
            <person name="Houbraken J."/>
            <person name="Oakley B."/>
            <person name="Pocsi I."/>
            <person name="Scazzocchio C."/>
            <person name="Seiboth B."/>
            <person name="vanKuyk P.A."/>
            <person name="Wortman J."/>
            <person name="Dyer P.S."/>
            <person name="Grigoriev I.V."/>
        </authorList>
    </citation>
    <scope>NUCLEOTIDE SEQUENCE [LARGE SCALE GENOMIC DNA]</scope>
    <source>
        <strain evidence="2">DTO 134E9</strain>
    </source>
</reference>
<accession>A0A1L9R8T3</accession>
<sequence length="175" mass="19528">MSDTSSHVFGEITIVQVPSRKPRRNEQPLSVISPGLSDDRSGYHMFFPSLPPTPGTQRTSQTYLFPQSPLIVLVPREVTYTHRLPRRSSVVFFDLPGTFQTGTDLVRYLYGQSEHNGGEIGDESTVRNSLSVGIHVAGFFPKRGTIYAAAKANIMLIQKLFEQGRLVFRYPLVAS</sequence>
<dbReference type="VEuPathDB" id="FungiDB:ASPWEDRAFT_176406"/>
<dbReference type="Proteomes" id="UP000184383">
    <property type="component" value="Unassembled WGS sequence"/>
</dbReference>
<proteinExistence type="predicted"/>